<dbReference type="EMBL" id="OY731399">
    <property type="protein sequence ID" value="CAJ1926256.1"/>
    <property type="molecule type" value="Genomic_DNA"/>
</dbReference>
<dbReference type="Proteomes" id="UP001189624">
    <property type="component" value="Chromosome 2"/>
</dbReference>
<accession>A0AA86RSG9</accession>
<name>A0AA86RSG9_9FABA</name>
<dbReference type="Gramene" id="rna-AYBTSS11_LOCUS3962">
    <property type="protein sequence ID" value="CAJ1926256.1"/>
    <property type="gene ID" value="gene-AYBTSS11_LOCUS3962"/>
</dbReference>
<dbReference type="AlphaFoldDB" id="A0AA86RSG9"/>
<protein>
    <submittedName>
        <fullName evidence="1">Uncharacterized protein</fullName>
    </submittedName>
</protein>
<sequence length="87" mass="9566">MILMITIIHWNHSVEVALDEDDHVLKNQATTRDGVEEDRADGPKAEAKTKFEMGTARGNHPLVAGMRVTFDVGPAPSSPFVDNHTLD</sequence>
<proteinExistence type="predicted"/>
<keyword evidence="2" id="KW-1185">Reference proteome</keyword>
<organism evidence="1 2">
    <name type="scientific">Sphenostylis stenocarpa</name>
    <dbReference type="NCBI Taxonomy" id="92480"/>
    <lineage>
        <taxon>Eukaryota</taxon>
        <taxon>Viridiplantae</taxon>
        <taxon>Streptophyta</taxon>
        <taxon>Embryophyta</taxon>
        <taxon>Tracheophyta</taxon>
        <taxon>Spermatophyta</taxon>
        <taxon>Magnoliopsida</taxon>
        <taxon>eudicotyledons</taxon>
        <taxon>Gunneridae</taxon>
        <taxon>Pentapetalae</taxon>
        <taxon>rosids</taxon>
        <taxon>fabids</taxon>
        <taxon>Fabales</taxon>
        <taxon>Fabaceae</taxon>
        <taxon>Papilionoideae</taxon>
        <taxon>50 kb inversion clade</taxon>
        <taxon>NPAAA clade</taxon>
        <taxon>indigoferoid/millettioid clade</taxon>
        <taxon>Phaseoleae</taxon>
        <taxon>Sphenostylis</taxon>
    </lineage>
</organism>
<evidence type="ECO:0000313" key="1">
    <source>
        <dbReference type="EMBL" id="CAJ1926256.1"/>
    </source>
</evidence>
<gene>
    <name evidence="1" type="ORF">AYBTSS11_LOCUS3962</name>
</gene>
<evidence type="ECO:0000313" key="2">
    <source>
        <dbReference type="Proteomes" id="UP001189624"/>
    </source>
</evidence>
<reference evidence="1" key="1">
    <citation type="submission" date="2023-10" db="EMBL/GenBank/DDBJ databases">
        <authorList>
            <person name="Domelevo Entfellner J.-B."/>
        </authorList>
    </citation>
    <scope>NUCLEOTIDE SEQUENCE</scope>
</reference>